<accession>A0A6G1K6K4</accession>
<evidence type="ECO:0000313" key="2">
    <source>
        <dbReference type="Proteomes" id="UP000799428"/>
    </source>
</evidence>
<sequence length="255" mass="29325">MDDGDGDEEEVVRKPAAAPHFRFFDLPLELRLRVYEYRLIVPKTIDLDPTNSRSLVPLLRLLLVSHRMHEETYRVFYGSNTFRVFPVHSRFFHTKAPLLARLSPQYRAVITKLEIRLGPGWTKPPRCWMVDGKLGLGDMEKLRLLKIFVEHDPASHPSFEGYGMGDRWYTEFCVGIVKSLVAEMPTVTKVEFDGYPGISQGSPLMQALLDEVKAHDLQITWGPERGWHTIEAIKVATVQTMMQKLGLDRRHKKSP</sequence>
<dbReference type="OrthoDB" id="5372935at2759"/>
<dbReference type="Proteomes" id="UP000799428">
    <property type="component" value="Unassembled WGS sequence"/>
</dbReference>
<dbReference type="EMBL" id="MU005772">
    <property type="protein sequence ID" value="KAF2708007.1"/>
    <property type="molecule type" value="Genomic_DNA"/>
</dbReference>
<protein>
    <recommendedName>
        <fullName evidence="3">F-box domain-containing protein</fullName>
    </recommendedName>
</protein>
<evidence type="ECO:0008006" key="3">
    <source>
        <dbReference type="Google" id="ProtNLM"/>
    </source>
</evidence>
<evidence type="ECO:0000313" key="1">
    <source>
        <dbReference type="EMBL" id="KAF2708007.1"/>
    </source>
</evidence>
<reference evidence="1" key="1">
    <citation type="journal article" date="2020" name="Stud. Mycol.">
        <title>101 Dothideomycetes genomes: a test case for predicting lifestyles and emergence of pathogens.</title>
        <authorList>
            <person name="Haridas S."/>
            <person name="Albert R."/>
            <person name="Binder M."/>
            <person name="Bloem J."/>
            <person name="Labutti K."/>
            <person name="Salamov A."/>
            <person name="Andreopoulos B."/>
            <person name="Baker S."/>
            <person name="Barry K."/>
            <person name="Bills G."/>
            <person name="Bluhm B."/>
            <person name="Cannon C."/>
            <person name="Castanera R."/>
            <person name="Culley D."/>
            <person name="Daum C."/>
            <person name="Ezra D."/>
            <person name="Gonzalez J."/>
            <person name="Henrissat B."/>
            <person name="Kuo A."/>
            <person name="Liang C."/>
            <person name="Lipzen A."/>
            <person name="Lutzoni F."/>
            <person name="Magnuson J."/>
            <person name="Mondo S."/>
            <person name="Nolan M."/>
            <person name="Ohm R."/>
            <person name="Pangilinan J."/>
            <person name="Park H.-J."/>
            <person name="Ramirez L."/>
            <person name="Alfaro M."/>
            <person name="Sun H."/>
            <person name="Tritt A."/>
            <person name="Yoshinaga Y."/>
            <person name="Zwiers L.-H."/>
            <person name="Turgeon B."/>
            <person name="Goodwin S."/>
            <person name="Spatafora J."/>
            <person name="Crous P."/>
            <person name="Grigoriev I."/>
        </authorList>
    </citation>
    <scope>NUCLEOTIDE SEQUENCE</scope>
    <source>
        <strain evidence="1">CBS 279.74</strain>
    </source>
</reference>
<dbReference type="InterPro" id="IPR038883">
    <property type="entry name" value="AN11006-like"/>
</dbReference>
<gene>
    <name evidence="1" type="ORF">K504DRAFT_468399</name>
</gene>
<dbReference type="AlphaFoldDB" id="A0A6G1K6K4"/>
<dbReference type="PANTHER" id="PTHR42085:SF2">
    <property type="entry name" value="F-BOX DOMAIN-CONTAINING PROTEIN"/>
    <property type="match status" value="1"/>
</dbReference>
<keyword evidence="2" id="KW-1185">Reference proteome</keyword>
<organism evidence="1 2">
    <name type="scientific">Pleomassaria siparia CBS 279.74</name>
    <dbReference type="NCBI Taxonomy" id="1314801"/>
    <lineage>
        <taxon>Eukaryota</taxon>
        <taxon>Fungi</taxon>
        <taxon>Dikarya</taxon>
        <taxon>Ascomycota</taxon>
        <taxon>Pezizomycotina</taxon>
        <taxon>Dothideomycetes</taxon>
        <taxon>Pleosporomycetidae</taxon>
        <taxon>Pleosporales</taxon>
        <taxon>Pleomassariaceae</taxon>
        <taxon>Pleomassaria</taxon>
    </lineage>
</organism>
<dbReference type="PANTHER" id="PTHR42085">
    <property type="entry name" value="F-BOX DOMAIN-CONTAINING PROTEIN"/>
    <property type="match status" value="1"/>
</dbReference>
<name>A0A6G1K6K4_9PLEO</name>
<proteinExistence type="predicted"/>